<evidence type="ECO:0008006" key="5">
    <source>
        <dbReference type="Google" id="ProtNLM"/>
    </source>
</evidence>
<proteinExistence type="predicted"/>
<gene>
    <name evidence="3" type="ORF">CTheo_4071</name>
</gene>
<keyword evidence="2" id="KW-1133">Transmembrane helix</keyword>
<evidence type="ECO:0000256" key="1">
    <source>
        <dbReference type="SAM" id="MobiDB-lite"/>
    </source>
</evidence>
<dbReference type="OrthoDB" id="2607755at2759"/>
<dbReference type="AlphaFoldDB" id="A0A5N5QL65"/>
<name>A0A5N5QL65_9AGAM</name>
<comment type="caution">
    <text evidence="3">The sequence shown here is derived from an EMBL/GenBank/DDBJ whole genome shotgun (WGS) entry which is preliminary data.</text>
</comment>
<keyword evidence="4" id="KW-1185">Reference proteome</keyword>
<sequence>MKSQPSPTTSTEAPTRIPKATNAAQADVFVGEATKTTLAATQVQHGSPSQSSEEILYERKPSWWIKWVWVLIGMDIIWSGNFAEFIWNRWTRQITLTNDAKQDPPKEPNLESQWVLRPMWQRAGLSLLVLVGGTGIAVALLLAQARTITRIIRLPKGQVRVETARNWPGQGRTVDSERITARNGRDDSEVIVSIPGTRGEFLVGLDGATVRGAAGELAQVRQNFNHTFSQWKGIKREINICNLVAHIDPIQLNPAILDVPRTVSTAQVYEHEPIVSDDACARLHLNVNILATSSLIKVAAYQTITMVILNLSRPITPKTCSPRNVLRTAPSLKLTTNSFGEKKPDFVDLHVVSQTGDKKPGELPPSNLNVAICPHPLHDQGTKAGSEGTRHASLEFTLRHSYIVPRPIKFYPTPSTLL</sequence>
<protein>
    <recommendedName>
        <fullName evidence="5">Transmembrane protein</fullName>
    </recommendedName>
</protein>
<organism evidence="3 4">
    <name type="scientific">Ceratobasidium theobromae</name>
    <dbReference type="NCBI Taxonomy" id="1582974"/>
    <lineage>
        <taxon>Eukaryota</taxon>
        <taxon>Fungi</taxon>
        <taxon>Dikarya</taxon>
        <taxon>Basidiomycota</taxon>
        <taxon>Agaricomycotina</taxon>
        <taxon>Agaricomycetes</taxon>
        <taxon>Cantharellales</taxon>
        <taxon>Ceratobasidiaceae</taxon>
        <taxon>Ceratobasidium</taxon>
    </lineage>
</organism>
<accession>A0A5N5QL65</accession>
<keyword evidence="2" id="KW-0812">Transmembrane</keyword>
<dbReference type="EMBL" id="SSOP01000063">
    <property type="protein sequence ID" value="KAB5592480.1"/>
    <property type="molecule type" value="Genomic_DNA"/>
</dbReference>
<evidence type="ECO:0000313" key="4">
    <source>
        <dbReference type="Proteomes" id="UP000383932"/>
    </source>
</evidence>
<dbReference type="Proteomes" id="UP000383932">
    <property type="component" value="Unassembled WGS sequence"/>
</dbReference>
<reference evidence="3 4" key="1">
    <citation type="journal article" date="2019" name="Fungal Biol. Biotechnol.">
        <title>Draft genome sequence of fastidious pathogen Ceratobasidium theobromae, which causes vascular-streak dieback in Theobroma cacao.</title>
        <authorList>
            <person name="Ali S.S."/>
            <person name="Asman A."/>
            <person name="Shao J."/>
            <person name="Firmansyah A.P."/>
            <person name="Susilo A.W."/>
            <person name="Rosmana A."/>
            <person name="McMahon P."/>
            <person name="Junaid M."/>
            <person name="Guest D."/>
            <person name="Kheng T.Y."/>
            <person name="Meinhardt L.W."/>
            <person name="Bailey B.A."/>
        </authorList>
    </citation>
    <scope>NUCLEOTIDE SEQUENCE [LARGE SCALE GENOMIC DNA]</scope>
    <source>
        <strain evidence="3 4">CT2</strain>
    </source>
</reference>
<keyword evidence="2" id="KW-0472">Membrane</keyword>
<feature type="transmembrane region" description="Helical" evidence="2">
    <location>
        <begin position="123"/>
        <end position="143"/>
    </location>
</feature>
<feature type="compositionally biased region" description="Polar residues" evidence="1">
    <location>
        <begin position="1"/>
        <end position="13"/>
    </location>
</feature>
<feature type="transmembrane region" description="Helical" evidence="2">
    <location>
        <begin position="67"/>
        <end position="87"/>
    </location>
</feature>
<evidence type="ECO:0000256" key="2">
    <source>
        <dbReference type="SAM" id="Phobius"/>
    </source>
</evidence>
<feature type="region of interest" description="Disordered" evidence="1">
    <location>
        <begin position="1"/>
        <end position="21"/>
    </location>
</feature>
<evidence type="ECO:0000313" key="3">
    <source>
        <dbReference type="EMBL" id="KAB5592480.1"/>
    </source>
</evidence>